<dbReference type="InterPro" id="IPR010281">
    <property type="entry name" value="DUF885"/>
</dbReference>
<reference evidence="2 3" key="2">
    <citation type="journal article" date="2011" name="J. Bacteriol.">
        <title>Complete genome sequence of strain HTCC2503T of Parvularcula bermudensis, the type species of the order "Parvularculales" in the class Alphaproteobacteria.</title>
        <authorList>
            <person name="Oh H.M."/>
            <person name="Kang I."/>
            <person name="Vergin K.L."/>
            <person name="Kang D."/>
            <person name="Rhee K.H."/>
            <person name="Giovannoni S.J."/>
            <person name="Cho J.C."/>
        </authorList>
    </citation>
    <scope>NUCLEOTIDE SEQUENCE [LARGE SCALE GENOMIC DNA]</scope>
    <source>
        <strain evidence="3">ATCC BAA-594 / HTCC2503 / KCTC 12087</strain>
    </source>
</reference>
<proteinExistence type="predicted"/>
<accession>E0TCP1</accession>
<dbReference type="eggNOG" id="COG4805">
    <property type="taxonomic scope" value="Bacteria"/>
</dbReference>
<evidence type="ECO:0000256" key="1">
    <source>
        <dbReference type="SAM" id="MobiDB-lite"/>
    </source>
</evidence>
<dbReference type="PANTHER" id="PTHR33361:SF2">
    <property type="entry name" value="DUF885 DOMAIN-CONTAINING PROTEIN"/>
    <property type="match status" value="1"/>
</dbReference>
<evidence type="ECO:0008006" key="4">
    <source>
        <dbReference type="Google" id="ProtNLM"/>
    </source>
</evidence>
<dbReference type="HOGENOM" id="CLU_018914_1_0_5"/>
<reference evidence="3" key="1">
    <citation type="submission" date="2010-08" db="EMBL/GenBank/DDBJ databases">
        <title>Genome sequence of Parvularcula bermudensis HTCC2503.</title>
        <authorList>
            <person name="Kang D.-M."/>
            <person name="Oh H.-M."/>
            <person name="Cho J.-C."/>
        </authorList>
    </citation>
    <scope>NUCLEOTIDE SEQUENCE [LARGE SCALE GENOMIC DNA]</scope>
    <source>
        <strain evidence="3">ATCC BAA-594 / HTCC2503 / KCTC 12087</strain>
    </source>
</reference>
<name>E0TCP1_PARBH</name>
<dbReference type="Proteomes" id="UP000001302">
    <property type="component" value="Chromosome"/>
</dbReference>
<dbReference type="EMBL" id="CP002156">
    <property type="protein sequence ID" value="ADM08630.1"/>
    <property type="molecule type" value="Genomic_DNA"/>
</dbReference>
<feature type="region of interest" description="Disordered" evidence="1">
    <location>
        <begin position="583"/>
        <end position="627"/>
    </location>
</feature>
<keyword evidence="3" id="KW-1185">Reference proteome</keyword>
<sequence>MIVCAVGLVSACSTPPRETQPTSLPAGDRPSAPGVSGEIDPLVLEFRRLVAETDPFSIAAPLPYSPRLPALDDNALTRRSERLARLRGQIRDLPPPLLTKEAQWKREALLVELDRRGDRLLTTPSFLILGPTSGPDLVVTQLPDLLPFTSAADYRVYFALLRDTPRFLREAQGRLDARRQAVTAQPCLSLYGVEARLATFSELEQIETILMRPFTPPAPALGERQAAQLRAEAAAIIAQDVGPALAEFRRYVETTITPTCQPGEDLRLAGLDLAAYQGRLGDAYGAPISPAEAYGWGLARIGDLRADLTARVLPLGYGSLPAYQAGRDRLAADGFPLDSAIALLSAITPALSREFLALPEARLGIGPMAPGVPAAGRLAVYSPASPDGRRPAVLWLAANNDQPWVREDIPALIFHNAAPGQHFAYTAVLAGHGGQSFIVDQPAFFEGWGLYATGLGAAFDLDNAGRTQISSVSHELLLVSQMVVDLGLHIDGWTPDRARDYLMDVNGLSRERAMAMVADIVARPGRAAAPVLGARRLREERAAAAAALGPAFDEAAFHQQIFALGPLPMSVLSRALTAWRLEGGRPPIPEARPDRPFTPDAEEISDSEPRWQTRRGIGRGSRLETGP</sequence>
<organism evidence="2 3">
    <name type="scientific">Parvularcula bermudensis (strain ATCC BAA-594 / HTCC2503 / KCTC 12087)</name>
    <dbReference type="NCBI Taxonomy" id="314260"/>
    <lineage>
        <taxon>Bacteria</taxon>
        <taxon>Pseudomonadati</taxon>
        <taxon>Pseudomonadota</taxon>
        <taxon>Alphaproteobacteria</taxon>
        <taxon>Parvularculales</taxon>
        <taxon>Parvularculaceae</taxon>
        <taxon>Parvularcula</taxon>
    </lineage>
</organism>
<evidence type="ECO:0000313" key="3">
    <source>
        <dbReference type="Proteomes" id="UP000001302"/>
    </source>
</evidence>
<dbReference type="Pfam" id="PF05960">
    <property type="entry name" value="DUF885"/>
    <property type="match status" value="1"/>
</dbReference>
<feature type="compositionally biased region" description="Polar residues" evidence="1">
    <location>
        <begin position="13"/>
        <end position="23"/>
    </location>
</feature>
<gene>
    <name evidence="2" type="ordered locus">PB2503_02767</name>
</gene>
<protein>
    <recommendedName>
        <fullName evidence="4">Lipoprotein</fullName>
    </recommendedName>
</protein>
<dbReference type="PANTHER" id="PTHR33361">
    <property type="entry name" value="GLR0591 PROTEIN"/>
    <property type="match status" value="1"/>
</dbReference>
<feature type="region of interest" description="Disordered" evidence="1">
    <location>
        <begin position="13"/>
        <end position="34"/>
    </location>
</feature>
<dbReference type="AlphaFoldDB" id="E0TCP1"/>
<evidence type="ECO:0000313" key="2">
    <source>
        <dbReference type="EMBL" id="ADM08630.1"/>
    </source>
</evidence>
<dbReference type="KEGG" id="pbr:PB2503_02767"/>
<dbReference type="STRING" id="314260.PB2503_02767"/>